<dbReference type="Proteomes" id="UP000035213">
    <property type="component" value="Chromosome"/>
</dbReference>
<accession>A0A0G3M109</accession>
<dbReference type="KEGG" id="cgn:OK18_07765"/>
<organism evidence="3 4">
    <name type="scientific">Chryseobacterium gallinarum</name>
    <dbReference type="NCBI Taxonomy" id="1324352"/>
    <lineage>
        <taxon>Bacteria</taxon>
        <taxon>Pseudomonadati</taxon>
        <taxon>Bacteroidota</taxon>
        <taxon>Flavobacteriia</taxon>
        <taxon>Flavobacteriales</taxon>
        <taxon>Weeksellaceae</taxon>
        <taxon>Chryseobacterium group</taxon>
        <taxon>Chryseobacterium</taxon>
    </lineage>
</organism>
<dbReference type="EMBL" id="CP009928">
    <property type="protein sequence ID" value="AKK72539.1"/>
    <property type="molecule type" value="Genomic_DNA"/>
</dbReference>
<name>A0A0G3M109_CHRGL</name>
<dbReference type="Pfam" id="PF13239">
    <property type="entry name" value="2TM"/>
    <property type="match status" value="1"/>
</dbReference>
<keyword evidence="3" id="KW-0808">Transferase</keyword>
<protein>
    <submittedName>
        <fullName evidence="3">Histidine kinase</fullName>
    </submittedName>
</protein>
<dbReference type="InterPro" id="IPR025698">
    <property type="entry name" value="2TM_dom"/>
</dbReference>
<dbReference type="PATRIC" id="fig|1324352.5.peg.1632"/>
<evidence type="ECO:0000259" key="2">
    <source>
        <dbReference type="Pfam" id="PF13239"/>
    </source>
</evidence>
<dbReference type="AlphaFoldDB" id="A0A0G3M109"/>
<keyword evidence="1" id="KW-0812">Transmembrane</keyword>
<dbReference type="STRING" id="1324352.OK18_07765"/>
<keyword evidence="1" id="KW-1133">Transmembrane helix</keyword>
<proteinExistence type="predicted"/>
<dbReference type="GO" id="GO:0016301">
    <property type="term" value="F:kinase activity"/>
    <property type="evidence" value="ECO:0007669"/>
    <property type="project" value="UniProtKB-KW"/>
</dbReference>
<feature type="transmembrane region" description="Helical" evidence="1">
    <location>
        <begin position="64"/>
        <end position="91"/>
    </location>
</feature>
<keyword evidence="3" id="KW-0418">Kinase</keyword>
<feature type="domain" description="2TM" evidence="2">
    <location>
        <begin position="21"/>
        <end position="104"/>
    </location>
</feature>
<gene>
    <name evidence="3" type="ORF">OK18_07765</name>
</gene>
<evidence type="ECO:0000256" key="1">
    <source>
        <dbReference type="SAM" id="Phobius"/>
    </source>
</evidence>
<keyword evidence="1" id="KW-0472">Membrane</keyword>
<sequence>MKNKVNDKTMRNLSENDIRYQEAKRMVKRIKGFYMSAFIYVAVNIFLLFLNYEGLKPGESIWHIEYFIVPVVWGAIQIFYGFTVFFPGFFLGKNWEDKKINELIDKYEDRVK</sequence>
<reference evidence="3 4" key="1">
    <citation type="submission" date="2014-11" db="EMBL/GenBank/DDBJ databases">
        <authorList>
            <person name="Park G.-S."/>
            <person name="Hong S.-J."/>
            <person name="Jung B.K."/>
            <person name="Khan A.R."/>
            <person name="Kwak Y."/>
            <person name="Shin J.-H."/>
        </authorList>
    </citation>
    <scope>NUCLEOTIDE SEQUENCE [LARGE SCALE GENOMIC DNA]</scope>
    <source>
        <strain evidence="3 4">DSM 27622</strain>
    </source>
</reference>
<evidence type="ECO:0000313" key="3">
    <source>
        <dbReference type="EMBL" id="AKK72539.1"/>
    </source>
</evidence>
<feature type="transmembrane region" description="Helical" evidence="1">
    <location>
        <begin position="33"/>
        <end position="52"/>
    </location>
</feature>
<evidence type="ECO:0000313" key="4">
    <source>
        <dbReference type="Proteomes" id="UP000035213"/>
    </source>
</evidence>